<reference evidence="1 2" key="1">
    <citation type="submission" date="2018-11" db="EMBL/GenBank/DDBJ databases">
        <authorList>
            <consortium name="Pathogen Informatics"/>
        </authorList>
    </citation>
    <scope>NUCLEOTIDE SEQUENCE [LARGE SCALE GENOMIC DNA]</scope>
    <source>
        <strain evidence="1 2">NCTC10913</strain>
    </source>
</reference>
<protein>
    <submittedName>
        <fullName evidence="1">Uncharacterized protein</fullName>
    </submittedName>
</protein>
<evidence type="ECO:0000313" key="2">
    <source>
        <dbReference type="Proteomes" id="UP000277570"/>
    </source>
</evidence>
<dbReference type="EMBL" id="UYIN01000022">
    <property type="protein sequence ID" value="VDG74115.1"/>
    <property type="molecule type" value="Genomic_DNA"/>
</dbReference>
<organism evidence="1 2">
    <name type="scientific">Clostridium carnis</name>
    <dbReference type="NCBI Taxonomy" id="1530"/>
    <lineage>
        <taxon>Bacteria</taxon>
        <taxon>Bacillati</taxon>
        <taxon>Bacillota</taxon>
        <taxon>Clostridia</taxon>
        <taxon>Eubacteriales</taxon>
        <taxon>Clostridiaceae</taxon>
        <taxon>Clostridium</taxon>
    </lineage>
</organism>
<dbReference type="RefSeq" id="WP_125149938.1">
    <property type="nucleotide sequence ID" value="NZ_UYIN01000022.1"/>
</dbReference>
<name>A0ABY6SZZ2_9CLOT</name>
<keyword evidence="2" id="KW-1185">Reference proteome</keyword>
<gene>
    <name evidence="1" type="ORF">NCTC10913_04497</name>
</gene>
<proteinExistence type="predicted"/>
<dbReference type="Proteomes" id="UP000277570">
    <property type="component" value="Unassembled WGS sequence"/>
</dbReference>
<sequence>MRTIERLNSVERNLAPTAKLTKEILRELTRKGIIVVSPESDISAFPNSDDEVEFPRHIIYMK</sequence>
<accession>A0ABY6SZZ2</accession>
<evidence type="ECO:0000313" key="1">
    <source>
        <dbReference type="EMBL" id="VDG74115.1"/>
    </source>
</evidence>
<comment type="caution">
    <text evidence="1">The sequence shown here is derived from an EMBL/GenBank/DDBJ whole genome shotgun (WGS) entry which is preliminary data.</text>
</comment>